<gene>
    <name evidence="2" type="ORF">EI168_15225</name>
</gene>
<keyword evidence="3" id="KW-1185">Reference proteome</keyword>
<keyword evidence="1" id="KW-0472">Membrane</keyword>
<comment type="caution">
    <text evidence="2">The sequence shown here is derived from an EMBL/GenBank/DDBJ whole genome shotgun (WGS) entry which is preliminary data.</text>
</comment>
<accession>A0ABR9F528</accession>
<dbReference type="Proteomes" id="UP001645039">
    <property type="component" value="Unassembled WGS sequence"/>
</dbReference>
<name>A0ABR9F528_9GAMM</name>
<evidence type="ECO:0000313" key="2">
    <source>
        <dbReference type="EMBL" id="MBE0401439.1"/>
    </source>
</evidence>
<evidence type="ECO:0000256" key="1">
    <source>
        <dbReference type="SAM" id="Phobius"/>
    </source>
</evidence>
<dbReference type="RefSeq" id="WP_096279346.1">
    <property type="nucleotide sequence ID" value="NZ_CBCSBM010000016.1"/>
</dbReference>
<keyword evidence="1" id="KW-0812">Transmembrane</keyword>
<dbReference type="InterPro" id="IPR008407">
    <property type="entry name" value="Brnchd-chn_aa_trnsp_AzlD"/>
</dbReference>
<feature type="transmembrane region" description="Helical" evidence="1">
    <location>
        <begin position="6"/>
        <end position="30"/>
    </location>
</feature>
<feature type="transmembrane region" description="Helical" evidence="1">
    <location>
        <begin position="69"/>
        <end position="98"/>
    </location>
</feature>
<evidence type="ECO:0000313" key="3">
    <source>
        <dbReference type="Proteomes" id="UP001645039"/>
    </source>
</evidence>
<protein>
    <submittedName>
        <fullName evidence="2">AzlD domain-containing protein</fullName>
    </submittedName>
</protein>
<dbReference type="Pfam" id="PF05437">
    <property type="entry name" value="AzlD"/>
    <property type="match status" value="1"/>
</dbReference>
<proteinExistence type="predicted"/>
<reference evidence="2 3" key="1">
    <citation type="submission" date="2020-07" db="EMBL/GenBank/DDBJ databases">
        <title>Halophilic bacteria isolated from french cheeses.</title>
        <authorList>
            <person name="Kothe C.I."/>
            <person name="Farah-Kraiem B."/>
            <person name="Renault P."/>
            <person name="Dridi B."/>
        </authorList>
    </citation>
    <scope>NUCLEOTIDE SEQUENCE [LARGE SCALE GENOMIC DNA]</scope>
    <source>
        <strain evidence="2 3">FME1</strain>
    </source>
</reference>
<dbReference type="EMBL" id="RRZD01000017">
    <property type="protein sequence ID" value="MBE0401439.1"/>
    <property type="molecule type" value="Genomic_DNA"/>
</dbReference>
<keyword evidence="1" id="KW-1133">Transmembrane helix</keyword>
<feature type="transmembrane region" description="Helical" evidence="1">
    <location>
        <begin position="42"/>
        <end position="63"/>
    </location>
</feature>
<sequence>MSSSPLWQSLLAIMMMVAIGYGSRILGLLIMARIPLSPNIRLFIDAMSSSVLIAIITPIIVHGDGGTRFAALMAGAVAIILKSPLASIAVGIICAASWRWWFVT</sequence>
<organism evidence="2 3">
    <name type="scientific">Halomonas casei</name>
    <dbReference type="NCBI Taxonomy" id="2742613"/>
    <lineage>
        <taxon>Bacteria</taxon>
        <taxon>Pseudomonadati</taxon>
        <taxon>Pseudomonadota</taxon>
        <taxon>Gammaproteobacteria</taxon>
        <taxon>Oceanospirillales</taxon>
        <taxon>Halomonadaceae</taxon>
        <taxon>Halomonas</taxon>
    </lineage>
</organism>